<dbReference type="InterPro" id="IPR006536">
    <property type="entry name" value="HnRNP-L/PTB"/>
</dbReference>
<dbReference type="Pfam" id="PF11835">
    <property type="entry name" value="RRM_8"/>
    <property type="match status" value="1"/>
</dbReference>
<name>A0AAE1DUH9_9GAST</name>
<dbReference type="InterPro" id="IPR021790">
    <property type="entry name" value="PTBP1-like_RRM2"/>
</dbReference>
<feature type="domain" description="RRM" evidence="6">
    <location>
        <begin position="438"/>
        <end position="510"/>
    </location>
</feature>
<evidence type="ECO:0000256" key="2">
    <source>
        <dbReference type="ARBA" id="ARBA00022737"/>
    </source>
</evidence>
<evidence type="ECO:0000256" key="1">
    <source>
        <dbReference type="ARBA" id="ARBA00022553"/>
    </source>
</evidence>
<dbReference type="InterPro" id="IPR000504">
    <property type="entry name" value="RRM_dom"/>
</dbReference>
<dbReference type="Pfam" id="PF00076">
    <property type="entry name" value="RRM_1"/>
    <property type="match status" value="2"/>
</dbReference>
<accession>A0AAE1DUH9</accession>
<proteinExistence type="predicted"/>
<dbReference type="CDD" id="cd12421">
    <property type="entry name" value="RRM1_PTBP1_hnRNPL_like"/>
    <property type="match status" value="1"/>
</dbReference>
<dbReference type="Pfam" id="PF13893">
    <property type="entry name" value="RRM_5"/>
    <property type="match status" value="1"/>
</dbReference>
<reference evidence="7" key="1">
    <citation type="journal article" date="2023" name="G3 (Bethesda)">
        <title>A reference genome for the long-term kleptoplast-retaining sea slug Elysia crispata morphotype clarki.</title>
        <authorList>
            <person name="Eastman K.E."/>
            <person name="Pendleton A.L."/>
            <person name="Shaikh M.A."/>
            <person name="Suttiyut T."/>
            <person name="Ogas R."/>
            <person name="Tomko P."/>
            <person name="Gavelis G."/>
            <person name="Widhalm J.R."/>
            <person name="Wisecaver J.H."/>
        </authorList>
    </citation>
    <scope>NUCLEOTIDE SEQUENCE</scope>
    <source>
        <strain evidence="7">ECLA1</strain>
    </source>
</reference>
<dbReference type="InterPro" id="IPR035979">
    <property type="entry name" value="RBD_domain_sf"/>
</dbReference>
<evidence type="ECO:0000256" key="5">
    <source>
        <dbReference type="SAM" id="MobiDB-lite"/>
    </source>
</evidence>
<dbReference type="SUPFAM" id="SSF54928">
    <property type="entry name" value="RNA-binding domain, RBD"/>
    <property type="match status" value="4"/>
</dbReference>
<evidence type="ECO:0000313" key="7">
    <source>
        <dbReference type="EMBL" id="KAK3783212.1"/>
    </source>
</evidence>
<keyword evidence="2" id="KW-0677">Repeat</keyword>
<evidence type="ECO:0000313" key="8">
    <source>
        <dbReference type="Proteomes" id="UP001283361"/>
    </source>
</evidence>
<feature type="domain" description="RRM" evidence="6">
    <location>
        <begin position="322"/>
        <end position="396"/>
    </location>
</feature>
<dbReference type="Proteomes" id="UP001283361">
    <property type="component" value="Unassembled WGS sequence"/>
</dbReference>
<gene>
    <name evidence="7" type="ORF">RRG08_047004</name>
</gene>
<dbReference type="InterPro" id="IPR012677">
    <property type="entry name" value="Nucleotide-bd_a/b_plait_sf"/>
</dbReference>
<dbReference type="AlphaFoldDB" id="A0AAE1DUH9"/>
<evidence type="ECO:0000256" key="4">
    <source>
        <dbReference type="PROSITE-ProRule" id="PRU00176"/>
    </source>
</evidence>
<comment type="caution">
    <text evidence="7">The sequence shown here is derived from an EMBL/GenBank/DDBJ whole genome shotgun (WGS) entry which is preliminary data.</text>
</comment>
<dbReference type="NCBIfam" id="TIGR01649">
    <property type="entry name" value="hnRNP-L_PTB"/>
    <property type="match status" value="1"/>
</dbReference>
<dbReference type="CDD" id="cd12425">
    <property type="entry name" value="RRM4_PTBP1_like"/>
    <property type="match status" value="1"/>
</dbReference>
<feature type="domain" description="RRM" evidence="6">
    <location>
        <begin position="156"/>
        <end position="232"/>
    </location>
</feature>
<keyword evidence="3 4" id="KW-0694">RNA-binding</keyword>
<dbReference type="GO" id="GO:0006397">
    <property type="term" value="P:mRNA processing"/>
    <property type="evidence" value="ECO:0007669"/>
    <property type="project" value="InterPro"/>
</dbReference>
<keyword evidence="1" id="KW-0597">Phosphoprotein</keyword>
<evidence type="ECO:0000256" key="3">
    <source>
        <dbReference type="ARBA" id="ARBA00022884"/>
    </source>
</evidence>
<keyword evidence="8" id="KW-1185">Reference proteome</keyword>
<dbReference type="Gene3D" id="3.30.70.330">
    <property type="match status" value="4"/>
</dbReference>
<protein>
    <recommendedName>
        <fullName evidence="6">RRM domain-containing protein</fullName>
    </recommendedName>
</protein>
<dbReference type="GO" id="GO:0003723">
    <property type="term" value="F:RNA binding"/>
    <property type="evidence" value="ECO:0007669"/>
    <property type="project" value="UniProtKB-UniRule"/>
</dbReference>
<dbReference type="SMART" id="SM00360">
    <property type="entry name" value="RRM"/>
    <property type="match status" value="4"/>
</dbReference>
<sequence length="512" mass="55951">MEGEYFSSSGVKRGPGNMQVKDGMGDANDVKKAKFDNGGNTPSKVVYIKSLPNDASETDVVQLGMPFGKVTNVLVLRQKNQAFLEFADESCAANMVSCHKTNPAQIRLKSCYVEFSTHKELKTDLTNVQAALQAAQGLLGTGNGTAPGVIVETSILRVIIDKLLYPVTLEVLHQLFSRYGKILKIITFTKNNIFQALIQFGDRISAVTAKDSLDNQNIYNGCNTLKIEFSRLTNLSVKYNNDRSRDFTRHDLPTGDGNDSGLMMGDLGIGGAGVLGSGANALMGGLGGLGGGAFNLGGNMANQLSNRMENTPGLNQSNSGSPCILVSNLDEERVTPDALFVLFGVYGNVHRVKILYNKKDNALVQMADPSQALQAITYLDKARVWGKQLRVGSSKHQMIQMPKEGQSDSGLTRDYVTSPHHRFKRTGSKKYIIPPTAVLHLYYVASLEEDDIRRMFSQFGTVKGFKFFQNDRKMALIEMSSVEEATLSLIGLHNSQVGDNLHLRVSFSRSTI</sequence>
<feature type="compositionally biased region" description="Polar residues" evidence="5">
    <location>
        <begin position="1"/>
        <end position="10"/>
    </location>
</feature>
<feature type="region of interest" description="Disordered" evidence="5">
    <location>
        <begin position="1"/>
        <end position="26"/>
    </location>
</feature>
<evidence type="ECO:0000259" key="6">
    <source>
        <dbReference type="PROSITE" id="PS50102"/>
    </source>
</evidence>
<dbReference type="CDD" id="cd12693">
    <property type="entry name" value="RRM2_PTBP1_like"/>
    <property type="match status" value="1"/>
</dbReference>
<dbReference type="CDD" id="cd12423">
    <property type="entry name" value="RRM3_PTBP1_like"/>
    <property type="match status" value="1"/>
</dbReference>
<dbReference type="EMBL" id="JAWDGP010002436">
    <property type="protein sequence ID" value="KAK3783212.1"/>
    <property type="molecule type" value="Genomic_DNA"/>
</dbReference>
<dbReference type="PROSITE" id="PS50102">
    <property type="entry name" value="RRM"/>
    <property type="match status" value="4"/>
</dbReference>
<feature type="domain" description="RRM" evidence="6">
    <location>
        <begin position="44"/>
        <end position="118"/>
    </location>
</feature>
<dbReference type="FunFam" id="3.30.70.330:FF:000341">
    <property type="entry name" value="Hephaestus, isoform C"/>
    <property type="match status" value="1"/>
</dbReference>
<dbReference type="PANTHER" id="PTHR15592">
    <property type="entry name" value="MATRIN 3/NUCLEAR PROTEIN 220-RELATED"/>
    <property type="match status" value="1"/>
</dbReference>
<organism evidence="7 8">
    <name type="scientific">Elysia crispata</name>
    <name type="common">lettuce slug</name>
    <dbReference type="NCBI Taxonomy" id="231223"/>
    <lineage>
        <taxon>Eukaryota</taxon>
        <taxon>Metazoa</taxon>
        <taxon>Spiralia</taxon>
        <taxon>Lophotrochozoa</taxon>
        <taxon>Mollusca</taxon>
        <taxon>Gastropoda</taxon>
        <taxon>Heterobranchia</taxon>
        <taxon>Euthyneura</taxon>
        <taxon>Panpulmonata</taxon>
        <taxon>Sacoglossa</taxon>
        <taxon>Placobranchoidea</taxon>
        <taxon>Plakobranchidae</taxon>
        <taxon>Elysia</taxon>
    </lineage>
</organism>
<dbReference type="GO" id="GO:0005634">
    <property type="term" value="C:nucleus"/>
    <property type="evidence" value="ECO:0007669"/>
    <property type="project" value="InterPro"/>
</dbReference>